<feature type="transmembrane region" description="Helical" evidence="7">
    <location>
        <begin position="239"/>
        <end position="263"/>
    </location>
</feature>
<evidence type="ECO:0000256" key="6">
    <source>
        <dbReference type="ARBA" id="ARBA00023136"/>
    </source>
</evidence>
<dbReference type="Pfam" id="PF05977">
    <property type="entry name" value="MFS_3"/>
    <property type="match status" value="1"/>
</dbReference>
<comment type="subcellular location">
    <subcellularLocation>
        <location evidence="1">Cell inner membrane</location>
        <topology evidence="1">Multi-pass membrane protein</topology>
    </subcellularLocation>
</comment>
<keyword evidence="10" id="KW-1185">Reference proteome</keyword>
<dbReference type="CDD" id="cd06173">
    <property type="entry name" value="MFS_MefA_like"/>
    <property type="match status" value="1"/>
</dbReference>
<feature type="transmembrane region" description="Helical" evidence="7">
    <location>
        <begin position="93"/>
        <end position="114"/>
    </location>
</feature>
<dbReference type="InterPro" id="IPR036259">
    <property type="entry name" value="MFS_trans_sf"/>
</dbReference>
<feature type="transmembrane region" description="Helical" evidence="7">
    <location>
        <begin position="401"/>
        <end position="421"/>
    </location>
</feature>
<dbReference type="Gene3D" id="1.20.1250.20">
    <property type="entry name" value="MFS general substrate transporter like domains"/>
    <property type="match status" value="1"/>
</dbReference>
<reference evidence="9 10" key="1">
    <citation type="submission" date="2021-05" db="EMBL/GenBank/DDBJ databases">
        <title>Kineosporia and Streptomyces sp. nov. two new marine actinobacteria isolated from Coral.</title>
        <authorList>
            <person name="Buangrab K."/>
            <person name="Sutthacheep M."/>
            <person name="Yeemin T."/>
            <person name="Harunari E."/>
            <person name="Igarashi Y."/>
            <person name="Kanchanasin P."/>
            <person name="Tanasupawat S."/>
            <person name="Phongsopitanun W."/>
        </authorList>
    </citation>
    <scope>NUCLEOTIDE SEQUENCE [LARGE SCALE GENOMIC DNA]</scope>
    <source>
        <strain evidence="9 10">J2-2</strain>
    </source>
</reference>
<dbReference type="PANTHER" id="PTHR23513">
    <property type="entry name" value="INTEGRAL MEMBRANE EFFLUX PROTEIN-RELATED"/>
    <property type="match status" value="1"/>
</dbReference>
<feature type="transmembrane region" description="Helical" evidence="7">
    <location>
        <begin position="269"/>
        <end position="287"/>
    </location>
</feature>
<feature type="transmembrane region" description="Helical" evidence="7">
    <location>
        <begin position="120"/>
        <end position="139"/>
    </location>
</feature>
<dbReference type="EMBL" id="JAHBAY010000007">
    <property type="protein sequence ID" value="MBT0770839.1"/>
    <property type="molecule type" value="Genomic_DNA"/>
</dbReference>
<keyword evidence="4 7" id="KW-0812">Transmembrane</keyword>
<feature type="transmembrane region" description="Helical" evidence="7">
    <location>
        <begin position="159"/>
        <end position="181"/>
    </location>
</feature>
<evidence type="ECO:0000256" key="4">
    <source>
        <dbReference type="ARBA" id="ARBA00022692"/>
    </source>
</evidence>
<keyword evidence="2" id="KW-0813">Transport</keyword>
<dbReference type="SUPFAM" id="SSF103473">
    <property type="entry name" value="MFS general substrate transporter"/>
    <property type="match status" value="1"/>
</dbReference>
<proteinExistence type="predicted"/>
<keyword evidence="5 7" id="KW-1133">Transmembrane helix</keyword>
<dbReference type="Proteomes" id="UP001197247">
    <property type="component" value="Unassembled WGS sequence"/>
</dbReference>
<evidence type="ECO:0000256" key="7">
    <source>
        <dbReference type="SAM" id="Phobius"/>
    </source>
</evidence>
<evidence type="ECO:0000313" key="9">
    <source>
        <dbReference type="EMBL" id="MBT0770839.1"/>
    </source>
</evidence>
<keyword evidence="6 7" id="KW-0472">Membrane</keyword>
<evidence type="ECO:0000259" key="8">
    <source>
        <dbReference type="PROSITE" id="PS50850"/>
    </source>
</evidence>
<feature type="transmembrane region" description="Helical" evidence="7">
    <location>
        <begin position="187"/>
        <end position="206"/>
    </location>
</feature>
<sequence>MSAGTQQGRRRPGRLFADLTPLRHSPAYRRMWSGTFLSSIGSQLTNVAVGLQVYDLTGSTFKVGLVGLVALVPLIVFGLYGGSIVDAFDRRRVIITSSTGLFTMALCFALQAWAGLEQLWLLYLLVAVQSGFWAVNSPARMAILPRLLPAPMLPAANALSGLANSVGMTLGPLLAGFWVSWFGFGGTYFSEVVLLGVALTTLVALPPMPPVGEVRRSGLGSVLEGLNYLRTRPNVRMTFVVDLIAMIFAMPRVLFPALGAAVIGGGAETAGILAAGIATGAVLAGVFSGPLGRVRRQGLAVLVAIVAWGSSITLFGLVVGLSSGPLPDGGARWLLWPAFALLAVSGMADSISGVFRSTILQAATPDQMRGRLQGVFVVVVAGGPRLGDLVVGSAADLTGEGVAAVAGGLTCIALVVLMGLLQPRFARYDARDPQP</sequence>
<evidence type="ECO:0000313" key="10">
    <source>
        <dbReference type="Proteomes" id="UP001197247"/>
    </source>
</evidence>
<gene>
    <name evidence="9" type="ORF">KIH74_17990</name>
</gene>
<evidence type="ECO:0000256" key="2">
    <source>
        <dbReference type="ARBA" id="ARBA00022448"/>
    </source>
</evidence>
<feature type="domain" description="Major facilitator superfamily (MFS) profile" evidence="8">
    <location>
        <begin position="213"/>
        <end position="435"/>
    </location>
</feature>
<feature type="transmembrane region" description="Helical" evidence="7">
    <location>
        <begin position="299"/>
        <end position="321"/>
    </location>
</feature>
<feature type="transmembrane region" description="Helical" evidence="7">
    <location>
        <begin position="375"/>
        <end position="395"/>
    </location>
</feature>
<keyword evidence="3" id="KW-1003">Cell membrane</keyword>
<comment type="caution">
    <text evidence="9">The sequence shown here is derived from an EMBL/GenBank/DDBJ whole genome shotgun (WGS) entry which is preliminary data.</text>
</comment>
<accession>A0ABS5TIB0</accession>
<protein>
    <submittedName>
        <fullName evidence="9">MFS transporter</fullName>
    </submittedName>
</protein>
<name>A0ABS5TIB0_9ACTN</name>
<feature type="transmembrane region" description="Helical" evidence="7">
    <location>
        <begin position="60"/>
        <end position="81"/>
    </location>
</feature>
<dbReference type="PANTHER" id="PTHR23513:SF9">
    <property type="entry name" value="ENTEROBACTIN EXPORTER ENTS"/>
    <property type="match status" value="1"/>
</dbReference>
<evidence type="ECO:0000256" key="5">
    <source>
        <dbReference type="ARBA" id="ARBA00022989"/>
    </source>
</evidence>
<evidence type="ECO:0000256" key="1">
    <source>
        <dbReference type="ARBA" id="ARBA00004429"/>
    </source>
</evidence>
<feature type="transmembrane region" description="Helical" evidence="7">
    <location>
        <begin position="333"/>
        <end position="355"/>
    </location>
</feature>
<dbReference type="PROSITE" id="PS50850">
    <property type="entry name" value="MFS"/>
    <property type="match status" value="1"/>
</dbReference>
<dbReference type="InterPro" id="IPR010290">
    <property type="entry name" value="TM_effector"/>
</dbReference>
<evidence type="ECO:0000256" key="3">
    <source>
        <dbReference type="ARBA" id="ARBA00022475"/>
    </source>
</evidence>
<dbReference type="InterPro" id="IPR020846">
    <property type="entry name" value="MFS_dom"/>
</dbReference>
<feature type="transmembrane region" description="Helical" evidence="7">
    <location>
        <begin position="32"/>
        <end position="54"/>
    </location>
</feature>
<organism evidence="9 10">
    <name type="scientific">Kineosporia corallincola</name>
    <dbReference type="NCBI Taxonomy" id="2835133"/>
    <lineage>
        <taxon>Bacteria</taxon>
        <taxon>Bacillati</taxon>
        <taxon>Actinomycetota</taxon>
        <taxon>Actinomycetes</taxon>
        <taxon>Kineosporiales</taxon>
        <taxon>Kineosporiaceae</taxon>
        <taxon>Kineosporia</taxon>
    </lineage>
</organism>